<proteinExistence type="predicted"/>
<reference evidence="2 3" key="1">
    <citation type="submission" date="2020-01" db="EMBL/GenBank/DDBJ databases">
        <title>Anaeroalcalibacter tamaniensis gen. nov., sp. nov., moderately halophilic strictly anaerobic fermenter bacterium from mud volcano of Taman peninsula.</title>
        <authorList>
            <person name="Frolova A."/>
            <person name="Merkel A.Y."/>
            <person name="Slobodkin A.I."/>
        </authorList>
    </citation>
    <scope>NUCLEOTIDE SEQUENCE [LARGE SCALE GENOMIC DNA]</scope>
    <source>
        <strain evidence="2 3">F-3ap</strain>
    </source>
</reference>
<keyword evidence="1" id="KW-0732">Signal</keyword>
<keyword evidence="3" id="KW-1185">Reference proteome</keyword>
<comment type="caution">
    <text evidence="2">The sequence shown here is derived from an EMBL/GenBank/DDBJ whole genome shotgun (WGS) entry which is preliminary data.</text>
</comment>
<sequence length="444" mass="48591">MMKKLAKILVMILVMASLSACGSKTEDTGQNAAQGGGAEGNGEKVQLVVTWWGNQARNERTQAALDLYAEENPNVTFDGQFSEWADYWNKLAIASAGSSLPDVIQMDYAYLGQYVQNDLLVDLKPYIESGLLDLSNVSEEIVEVGTIDGGVYGISIGVNAPALMYNKTLLDEAGIEVKDNMTIDEFIALSKEVYGKTGYKTNIAYQKGNNFSEYLLRGNGVNFFEGEQLGSTDPADYKAYFDLYEMGIKEGWYVSPTIFTERNAGSVEQDPLVYGSSPDSRSWCGFFFSNQLTAMQTAADADGIEIGITSWPAKDVKAANYVKPSMFLSVGVNSKNPEEAVKVIDYWTNSVDANNILLGERGVPISTEVAEAILPQLSKTQQDVTKYINEVVMPNSSQINPPAPSKSAEVYQLLSQLEEQVCYGKMTAEEAANQFVEKANVLLQ</sequence>
<evidence type="ECO:0000313" key="2">
    <source>
        <dbReference type="EMBL" id="NDL67068.1"/>
    </source>
</evidence>
<feature type="chain" id="PRO_5039061857" evidence="1">
    <location>
        <begin position="23"/>
        <end position="444"/>
    </location>
</feature>
<name>A0A7X5KMU6_9FIRM</name>
<dbReference type="PROSITE" id="PS51257">
    <property type="entry name" value="PROKAR_LIPOPROTEIN"/>
    <property type="match status" value="1"/>
</dbReference>
<dbReference type="SUPFAM" id="SSF53850">
    <property type="entry name" value="Periplasmic binding protein-like II"/>
    <property type="match status" value="1"/>
</dbReference>
<evidence type="ECO:0000313" key="3">
    <source>
        <dbReference type="Proteomes" id="UP000461585"/>
    </source>
</evidence>
<organism evidence="2 3">
    <name type="scientific">Anaerotalea alkaliphila</name>
    <dbReference type="NCBI Taxonomy" id="2662126"/>
    <lineage>
        <taxon>Bacteria</taxon>
        <taxon>Bacillati</taxon>
        <taxon>Bacillota</taxon>
        <taxon>Clostridia</taxon>
        <taxon>Eubacteriales</taxon>
        <taxon>Anaerotalea</taxon>
    </lineage>
</organism>
<protein>
    <submittedName>
        <fullName evidence="2">Carbohydrate ABC transporter substrate-binding protein</fullName>
    </submittedName>
</protein>
<gene>
    <name evidence="2" type="ORF">GXN74_04805</name>
</gene>
<dbReference type="Pfam" id="PF13416">
    <property type="entry name" value="SBP_bac_8"/>
    <property type="match status" value="1"/>
</dbReference>
<dbReference type="EMBL" id="JAAEEH010000009">
    <property type="protein sequence ID" value="NDL67068.1"/>
    <property type="molecule type" value="Genomic_DNA"/>
</dbReference>
<accession>A0A7X5KMU6</accession>
<dbReference type="PANTHER" id="PTHR43649">
    <property type="entry name" value="ARABINOSE-BINDING PROTEIN-RELATED"/>
    <property type="match status" value="1"/>
</dbReference>
<dbReference type="InterPro" id="IPR006059">
    <property type="entry name" value="SBP"/>
</dbReference>
<dbReference type="AlphaFoldDB" id="A0A7X5KMU6"/>
<dbReference type="InterPro" id="IPR050490">
    <property type="entry name" value="Bact_solute-bd_prot1"/>
</dbReference>
<dbReference type="Proteomes" id="UP000461585">
    <property type="component" value="Unassembled WGS sequence"/>
</dbReference>
<feature type="signal peptide" evidence="1">
    <location>
        <begin position="1"/>
        <end position="22"/>
    </location>
</feature>
<dbReference type="PANTHER" id="PTHR43649:SF11">
    <property type="entry name" value="ABC TRANSPORTER SUBSTRATE-BINDING PROTEIN YESO-RELATED"/>
    <property type="match status" value="1"/>
</dbReference>
<evidence type="ECO:0000256" key="1">
    <source>
        <dbReference type="SAM" id="SignalP"/>
    </source>
</evidence>
<dbReference type="Gene3D" id="3.40.190.10">
    <property type="entry name" value="Periplasmic binding protein-like II"/>
    <property type="match status" value="2"/>
</dbReference>